<name>A0ACB7YJJ9_9ERIC</name>
<gene>
    <name evidence="1" type="ORF">Vadar_006178</name>
</gene>
<evidence type="ECO:0000313" key="2">
    <source>
        <dbReference type="Proteomes" id="UP000828048"/>
    </source>
</evidence>
<comment type="caution">
    <text evidence="1">The sequence shown here is derived from an EMBL/GenBank/DDBJ whole genome shotgun (WGS) entry which is preliminary data.</text>
</comment>
<reference evidence="1 2" key="1">
    <citation type="journal article" date="2021" name="Hortic Res">
        <title>High-quality reference genome and annotation aids understanding of berry development for evergreen blueberry (Vaccinium darrowii).</title>
        <authorList>
            <person name="Yu J."/>
            <person name="Hulse-Kemp A.M."/>
            <person name="Babiker E."/>
            <person name="Staton M."/>
        </authorList>
    </citation>
    <scope>NUCLEOTIDE SEQUENCE [LARGE SCALE GENOMIC DNA]</scope>
    <source>
        <strain evidence="2">cv. NJ 8807/NJ 8810</strain>
        <tissue evidence="1">Young leaf</tissue>
    </source>
</reference>
<protein>
    <submittedName>
        <fullName evidence="1">Uncharacterized protein</fullName>
    </submittedName>
</protein>
<proteinExistence type="predicted"/>
<sequence>MERKVKVICSVVGFLGLLSVALFVAAEATRVKASQIQFTSSSTCLYPNSPAFGLGLTATVSLMVAQIIISIAAGCFCCKPGSYQSNSDRTWAVILFVMSWVVFVDISFKLLFGAAPNGHHGNKTVYFGTHPCYFVKSGVFGYAAALSFVAVFYEIAYLDLESKKIRNEAGIAKIIAHNYGGNPISRRLPLPNLTVGVLIMPIPSDFISARNELKYFGQVRGTSAVSLVVAQIIFSIAAGCLCCRPGAYQSNFDRAWKVITFVLSWVGFDGAFFRLLSGAAHHGNGTMYSGTHPCYFVKSGAFGHAALLSFYAAAGGFAYLGRELVKISNEAGMAKASQIQFTPPSTCLYPNSPAFSLGLTAAVSLMVAQIVISIAAGCFCRRPGSYQSNSDRTWAAITFVMSWVAFIEVLFKLLSGAVIMYFGTHPCYFVKSGVFGYAAALSFFAVFYEIAYLNFESKKISNEAGIAKIIACDNYGGNPILRRFPLRLVNNDLLSKLLVP</sequence>
<dbReference type="Proteomes" id="UP000828048">
    <property type="component" value="Chromosome 11"/>
</dbReference>
<organism evidence="1 2">
    <name type="scientific">Vaccinium darrowii</name>
    <dbReference type="NCBI Taxonomy" id="229202"/>
    <lineage>
        <taxon>Eukaryota</taxon>
        <taxon>Viridiplantae</taxon>
        <taxon>Streptophyta</taxon>
        <taxon>Embryophyta</taxon>
        <taxon>Tracheophyta</taxon>
        <taxon>Spermatophyta</taxon>
        <taxon>Magnoliopsida</taxon>
        <taxon>eudicotyledons</taxon>
        <taxon>Gunneridae</taxon>
        <taxon>Pentapetalae</taxon>
        <taxon>asterids</taxon>
        <taxon>Ericales</taxon>
        <taxon>Ericaceae</taxon>
        <taxon>Vaccinioideae</taxon>
        <taxon>Vaccinieae</taxon>
        <taxon>Vaccinium</taxon>
    </lineage>
</organism>
<keyword evidence="2" id="KW-1185">Reference proteome</keyword>
<accession>A0ACB7YJJ9</accession>
<evidence type="ECO:0000313" key="1">
    <source>
        <dbReference type="EMBL" id="KAH7853746.1"/>
    </source>
</evidence>
<dbReference type="EMBL" id="CM037161">
    <property type="protein sequence ID" value="KAH7853746.1"/>
    <property type="molecule type" value="Genomic_DNA"/>
</dbReference>